<gene>
    <name evidence="1" type="ORF">H9Q16_11915</name>
</gene>
<dbReference type="AlphaFoldDB" id="A0A927D7G8"/>
<evidence type="ECO:0000313" key="1">
    <source>
        <dbReference type="EMBL" id="MBD3664632.1"/>
    </source>
</evidence>
<dbReference type="EMBL" id="JACTAG010000002">
    <property type="protein sequence ID" value="MBD3664632.1"/>
    <property type="molecule type" value="Genomic_DNA"/>
</dbReference>
<dbReference type="RefSeq" id="WP_191075654.1">
    <property type="nucleotide sequence ID" value="NZ_JACTAG010000002.1"/>
</dbReference>
<protein>
    <submittedName>
        <fullName evidence="1">Uncharacterized protein</fullName>
    </submittedName>
</protein>
<proteinExistence type="predicted"/>
<sequence>METVLSKEIQEGLDAARVAGMRASSRLRIDLDGKIYPVHRMWKTGFAIAVEDAPHLRGLVDLYDGANHLFQCLIMANEEDAGEMLYEFKRATPVTDRAAFDYERAANAPVGLIEAPDAST</sequence>
<accession>A0A927D7G8</accession>
<keyword evidence="2" id="KW-1185">Reference proteome</keyword>
<name>A0A927D7G8_9RHOB</name>
<organism evidence="1 2">
    <name type="scientific">Sulfitobacter aestuariivivens</name>
    <dbReference type="NCBI Taxonomy" id="2766981"/>
    <lineage>
        <taxon>Bacteria</taxon>
        <taxon>Pseudomonadati</taxon>
        <taxon>Pseudomonadota</taxon>
        <taxon>Alphaproteobacteria</taxon>
        <taxon>Rhodobacterales</taxon>
        <taxon>Roseobacteraceae</taxon>
        <taxon>Sulfitobacter</taxon>
    </lineage>
</organism>
<evidence type="ECO:0000313" key="2">
    <source>
        <dbReference type="Proteomes" id="UP000635142"/>
    </source>
</evidence>
<reference evidence="1" key="1">
    <citation type="submission" date="2020-08" db="EMBL/GenBank/DDBJ databases">
        <title>Sulfitobacter aestuariivivens sp. nov., isolated from a tidal flat.</title>
        <authorList>
            <person name="Park S."/>
            <person name="Yoon J.-H."/>
        </authorList>
    </citation>
    <scope>NUCLEOTIDE SEQUENCE</scope>
    <source>
        <strain evidence="1">TSTF-M16</strain>
    </source>
</reference>
<dbReference type="Proteomes" id="UP000635142">
    <property type="component" value="Unassembled WGS sequence"/>
</dbReference>
<comment type="caution">
    <text evidence="1">The sequence shown here is derived from an EMBL/GenBank/DDBJ whole genome shotgun (WGS) entry which is preliminary data.</text>
</comment>